<dbReference type="AlphaFoldDB" id="A0A7X0PAW9"/>
<dbReference type="Gene3D" id="3.90.25.10">
    <property type="entry name" value="UDP-galactose 4-epimerase, domain 1"/>
    <property type="match status" value="1"/>
</dbReference>
<dbReference type="PANTHER" id="PTHR43162">
    <property type="match status" value="1"/>
</dbReference>
<dbReference type="PANTHER" id="PTHR43162:SF1">
    <property type="entry name" value="PRESTALK A DIFFERENTIATION PROTEIN A"/>
    <property type="match status" value="1"/>
</dbReference>
<sequence length="298" mass="31185">MSEIAVMGATGHTGSVIARNLLALGHRVRAMGRSAERLESLRQQGAQLHVGNCADAAYLERAFGGADAVYAMMPFDPTAPGFMALQRTQGQAIVSALQAARVPHVVALSSLGAEQPTGTGVLVSLHEQEQRLAALQHSHVLKLRPAMFFEGLFNLLPGVKYGGSLADAFAPDLPIPMIATRDIADAATAALDQRGWTGHRVRELLGPGDLSHNQLATLVGGVIGQPALAYQQLPYESAAQGMAQAGIAPDLADLLAEMARALNEGRVRTVEGRNAGNTTPTPLQALGPALKAAYEALP</sequence>
<dbReference type="Gene3D" id="3.40.50.720">
    <property type="entry name" value="NAD(P)-binding Rossmann-like Domain"/>
    <property type="match status" value="1"/>
</dbReference>
<dbReference type="InterPro" id="IPR008030">
    <property type="entry name" value="NmrA-like"/>
</dbReference>
<organism evidence="2 3">
    <name type="scientific">Acidovorax soli</name>
    <dbReference type="NCBI Taxonomy" id="592050"/>
    <lineage>
        <taxon>Bacteria</taxon>
        <taxon>Pseudomonadati</taxon>
        <taxon>Pseudomonadota</taxon>
        <taxon>Betaproteobacteria</taxon>
        <taxon>Burkholderiales</taxon>
        <taxon>Comamonadaceae</taxon>
        <taxon>Acidovorax</taxon>
    </lineage>
</organism>
<proteinExistence type="predicted"/>
<dbReference type="RefSeq" id="WP_184855740.1">
    <property type="nucleotide sequence ID" value="NZ_JACHLK010000002.1"/>
</dbReference>
<evidence type="ECO:0000313" key="3">
    <source>
        <dbReference type="Proteomes" id="UP000575083"/>
    </source>
</evidence>
<feature type="domain" description="NmrA-like" evidence="1">
    <location>
        <begin position="2"/>
        <end position="264"/>
    </location>
</feature>
<evidence type="ECO:0000313" key="2">
    <source>
        <dbReference type="EMBL" id="MBB6558289.1"/>
    </source>
</evidence>
<comment type="caution">
    <text evidence="2">The sequence shown here is derived from an EMBL/GenBank/DDBJ whole genome shotgun (WGS) entry which is preliminary data.</text>
</comment>
<keyword evidence="3" id="KW-1185">Reference proteome</keyword>
<evidence type="ECO:0000259" key="1">
    <source>
        <dbReference type="Pfam" id="PF05368"/>
    </source>
</evidence>
<dbReference type="SUPFAM" id="SSF51735">
    <property type="entry name" value="NAD(P)-binding Rossmann-fold domains"/>
    <property type="match status" value="1"/>
</dbReference>
<name>A0A7X0PAW9_9BURK</name>
<dbReference type="InterPro" id="IPR036291">
    <property type="entry name" value="NAD(P)-bd_dom_sf"/>
</dbReference>
<dbReference type="Pfam" id="PF05368">
    <property type="entry name" value="NmrA"/>
    <property type="match status" value="1"/>
</dbReference>
<dbReference type="InterPro" id="IPR051604">
    <property type="entry name" value="Ergot_Alk_Oxidoreductase"/>
</dbReference>
<gene>
    <name evidence="2" type="ORF">HNP48_000953</name>
</gene>
<accession>A0A7X0PAW9</accession>
<reference evidence="2 3" key="1">
    <citation type="submission" date="2020-08" db="EMBL/GenBank/DDBJ databases">
        <title>Functional genomics of gut bacteria from endangered species of beetles.</title>
        <authorList>
            <person name="Carlos-Shanley C."/>
        </authorList>
    </citation>
    <scope>NUCLEOTIDE SEQUENCE [LARGE SCALE GENOMIC DNA]</scope>
    <source>
        <strain evidence="2 3">S00198</strain>
    </source>
</reference>
<protein>
    <submittedName>
        <fullName evidence="2">Uncharacterized protein YbjT (DUF2867 family)</fullName>
    </submittedName>
</protein>
<dbReference type="EMBL" id="JACHLK010000002">
    <property type="protein sequence ID" value="MBB6558289.1"/>
    <property type="molecule type" value="Genomic_DNA"/>
</dbReference>
<dbReference type="Proteomes" id="UP000575083">
    <property type="component" value="Unassembled WGS sequence"/>
</dbReference>